<evidence type="ECO:0000256" key="1">
    <source>
        <dbReference type="SAM" id="MobiDB-lite"/>
    </source>
</evidence>
<keyword evidence="3" id="KW-1185">Reference proteome</keyword>
<dbReference type="PANTHER" id="PTHR34959">
    <property type="entry name" value="PROTEIN LAZY 1"/>
    <property type="match status" value="1"/>
</dbReference>
<protein>
    <recommendedName>
        <fullName evidence="4">LAZY1</fullName>
    </recommendedName>
</protein>
<feature type="region of interest" description="Disordered" evidence="1">
    <location>
        <begin position="386"/>
        <end position="405"/>
    </location>
</feature>
<accession>A0ABD1TAP2</accession>
<dbReference type="EMBL" id="JBFOLJ010000009">
    <property type="protein sequence ID" value="KAL2509805.1"/>
    <property type="molecule type" value="Genomic_DNA"/>
</dbReference>
<name>A0ABD1TAP2_9LAMI</name>
<proteinExistence type="predicted"/>
<feature type="compositionally biased region" description="Gly residues" evidence="1">
    <location>
        <begin position="393"/>
        <end position="403"/>
    </location>
</feature>
<evidence type="ECO:0008006" key="4">
    <source>
        <dbReference type="Google" id="ProtNLM"/>
    </source>
</evidence>
<dbReference type="PANTHER" id="PTHR34959:SF3">
    <property type="entry name" value="PROTEIN LAZY 1"/>
    <property type="match status" value="1"/>
</dbReference>
<evidence type="ECO:0000313" key="3">
    <source>
        <dbReference type="Proteomes" id="UP001604277"/>
    </source>
</evidence>
<evidence type="ECO:0000313" key="2">
    <source>
        <dbReference type="EMBL" id="KAL2509805.1"/>
    </source>
</evidence>
<dbReference type="AlphaFoldDB" id="A0ABD1TAP2"/>
<dbReference type="InterPro" id="IPR038928">
    <property type="entry name" value="LAZY1"/>
</dbReference>
<sequence>MKLLGWMHRKFRQNNNETLKEFSIGNSCTCLTGQPSLDDLNCYPKTNYCGKPLSKLERDNHTRNSFSSLGAERVEEDYLEEDSSAVLNELFHGFLAIGTLGTEPVIADPATPTFSISVDHIAEKETEVTENELKIINDELEKVLGAEARDESCNVSSGRNSHVSAGRSSHCSTITLGGKPIEGAESNGNGTIIGPLQSYLFGSAIGFPEPVPQAKKEHRMSLGELFQKTKLEENSGTKCDRGEKRAEKETDKSAVYLMKKMLKKKMLHASSRSPTTGSEGTIDSASAETRLHKILQKFHRKVHPESSTVAQKSRKLTNNEMKTNITYVGARNSGGLLSTFEDITIYPEQTVSKESIGSFKSQCNPYQFTLSSGDLSGSRECWVKTDADSEGDGSSGVGEGHSNGGLRLKGLAEKDSNISGMGDGKIDGVDSMSFGILKDFQYLDF</sequence>
<organism evidence="2 3">
    <name type="scientific">Forsythia ovata</name>
    <dbReference type="NCBI Taxonomy" id="205694"/>
    <lineage>
        <taxon>Eukaryota</taxon>
        <taxon>Viridiplantae</taxon>
        <taxon>Streptophyta</taxon>
        <taxon>Embryophyta</taxon>
        <taxon>Tracheophyta</taxon>
        <taxon>Spermatophyta</taxon>
        <taxon>Magnoliopsida</taxon>
        <taxon>eudicotyledons</taxon>
        <taxon>Gunneridae</taxon>
        <taxon>Pentapetalae</taxon>
        <taxon>asterids</taxon>
        <taxon>lamiids</taxon>
        <taxon>Lamiales</taxon>
        <taxon>Oleaceae</taxon>
        <taxon>Forsythieae</taxon>
        <taxon>Forsythia</taxon>
    </lineage>
</organism>
<dbReference type="Proteomes" id="UP001604277">
    <property type="component" value="Unassembled WGS sequence"/>
</dbReference>
<comment type="caution">
    <text evidence="2">The sequence shown here is derived from an EMBL/GenBank/DDBJ whole genome shotgun (WGS) entry which is preliminary data.</text>
</comment>
<gene>
    <name evidence="2" type="ORF">Fot_33452</name>
</gene>
<reference evidence="3" key="1">
    <citation type="submission" date="2024-07" db="EMBL/GenBank/DDBJ databases">
        <title>Two chromosome-level genome assemblies of Korean endemic species Abeliophyllum distichum and Forsythia ovata (Oleaceae).</title>
        <authorList>
            <person name="Jang H."/>
        </authorList>
    </citation>
    <scope>NUCLEOTIDE SEQUENCE [LARGE SCALE GENOMIC DNA]</scope>
</reference>